<evidence type="ECO:0000259" key="8">
    <source>
        <dbReference type="Pfam" id="PF01529"/>
    </source>
</evidence>
<dbReference type="InterPro" id="IPR001594">
    <property type="entry name" value="Palmitoyltrfase_DHHC"/>
</dbReference>
<evidence type="ECO:0000313" key="9">
    <source>
        <dbReference type="EMBL" id="KPI86249.1"/>
    </source>
</evidence>
<comment type="catalytic activity">
    <reaction evidence="7">
        <text>L-cysteinyl-[protein] + hexadecanoyl-CoA = S-hexadecanoyl-L-cysteinyl-[protein] + CoA</text>
        <dbReference type="Rhea" id="RHEA:36683"/>
        <dbReference type="Rhea" id="RHEA-COMP:10131"/>
        <dbReference type="Rhea" id="RHEA-COMP:11032"/>
        <dbReference type="ChEBI" id="CHEBI:29950"/>
        <dbReference type="ChEBI" id="CHEBI:57287"/>
        <dbReference type="ChEBI" id="CHEBI:57379"/>
        <dbReference type="ChEBI" id="CHEBI:74151"/>
        <dbReference type="EC" id="2.3.1.225"/>
    </reaction>
</comment>
<comment type="subcellular location">
    <subcellularLocation>
        <location evidence="1">Membrane</location>
        <topology evidence="1">Multi-pass membrane protein</topology>
    </subcellularLocation>
</comment>
<feature type="transmembrane region" description="Helical" evidence="7">
    <location>
        <begin position="212"/>
        <end position="234"/>
    </location>
</feature>
<dbReference type="Proteomes" id="UP000038009">
    <property type="component" value="Unassembled WGS sequence"/>
</dbReference>
<feature type="transmembrane region" description="Helical" evidence="7">
    <location>
        <begin position="47"/>
        <end position="68"/>
    </location>
</feature>
<proteinExistence type="inferred from homology"/>
<dbReference type="Pfam" id="PF01529">
    <property type="entry name" value="DHHC"/>
    <property type="match status" value="1"/>
</dbReference>
<evidence type="ECO:0000256" key="1">
    <source>
        <dbReference type="ARBA" id="ARBA00004141"/>
    </source>
</evidence>
<keyword evidence="6 7" id="KW-0012">Acyltransferase</keyword>
<keyword evidence="2 7" id="KW-0808">Transferase</keyword>
<keyword evidence="5 7" id="KW-0472">Membrane</keyword>
<evidence type="ECO:0000256" key="4">
    <source>
        <dbReference type="ARBA" id="ARBA00022989"/>
    </source>
</evidence>
<feature type="transmembrane region" description="Helical" evidence="7">
    <location>
        <begin position="177"/>
        <end position="200"/>
    </location>
</feature>
<evidence type="ECO:0000256" key="7">
    <source>
        <dbReference type="RuleBase" id="RU079119"/>
    </source>
</evidence>
<evidence type="ECO:0000256" key="5">
    <source>
        <dbReference type="ARBA" id="ARBA00023136"/>
    </source>
</evidence>
<dbReference type="GO" id="GO:0005783">
    <property type="term" value="C:endoplasmic reticulum"/>
    <property type="evidence" value="ECO:0007669"/>
    <property type="project" value="TreeGrafter"/>
</dbReference>
<dbReference type="InterPro" id="IPR039859">
    <property type="entry name" value="PFA4/ZDH16/20/ERF2-like"/>
</dbReference>
<dbReference type="EC" id="2.3.1.225" evidence="7"/>
<evidence type="ECO:0000313" key="10">
    <source>
        <dbReference type="Proteomes" id="UP000038009"/>
    </source>
</evidence>
<evidence type="ECO:0000256" key="6">
    <source>
        <dbReference type="ARBA" id="ARBA00023315"/>
    </source>
</evidence>
<dbReference type="VEuPathDB" id="TriTrypDB:Lsey_0140_0070"/>
<dbReference type="PROSITE" id="PS50216">
    <property type="entry name" value="DHHC"/>
    <property type="match status" value="1"/>
</dbReference>
<organism evidence="9 10">
    <name type="scientific">Leptomonas seymouri</name>
    <dbReference type="NCBI Taxonomy" id="5684"/>
    <lineage>
        <taxon>Eukaryota</taxon>
        <taxon>Discoba</taxon>
        <taxon>Euglenozoa</taxon>
        <taxon>Kinetoplastea</taxon>
        <taxon>Metakinetoplastina</taxon>
        <taxon>Trypanosomatida</taxon>
        <taxon>Trypanosomatidae</taxon>
        <taxon>Leishmaniinae</taxon>
        <taxon>Leptomonas</taxon>
    </lineage>
</organism>
<reference evidence="9 10" key="1">
    <citation type="journal article" date="2015" name="PLoS Pathog.">
        <title>Leptomonas seymouri: Adaptations to the Dixenous Life Cycle Analyzed by Genome Sequencing, Transcriptome Profiling and Co-infection with Leishmania donovani.</title>
        <authorList>
            <person name="Kraeva N."/>
            <person name="Butenko A."/>
            <person name="Hlavacova J."/>
            <person name="Kostygov A."/>
            <person name="Myskova J."/>
            <person name="Grybchuk D."/>
            <person name="Lestinova T."/>
            <person name="Votypka J."/>
            <person name="Volf P."/>
            <person name="Opperdoes F."/>
            <person name="Flegontov P."/>
            <person name="Lukes J."/>
            <person name="Yurchenko V."/>
        </authorList>
    </citation>
    <scope>NUCLEOTIDE SEQUENCE [LARGE SCALE GENOMIC DNA]</scope>
    <source>
        <strain evidence="9 10">ATCC 30220</strain>
    </source>
</reference>
<protein>
    <recommendedName>
        <fullName evidence="7">Palmitoyltransferase</fullName>
        <ecNumber evidence="7">2.3.1.225</ecNumber>
    </recommendedName>
</protein>
<feature type="transmembrane region" description="Helical" evidence="7">
    <location>
        <begin position="88"/>
        <end position="106"/>
    </location>
</feature>
<dbReference type="GO" id="GO:0006612">
    <property type="term" value="P:protein targeting to membrane"/>
    <property type="evidence" value="ECO:0007669"/>
    <property type="project" value="TreeGrafter"/>
</dbReference>
<keyword evidence="3 7" id="KW-0812">Transmembrane</keyword>
<name>A0A0N0P5B1_LEPSE</name>
<keyword evidence="10" id="KW-1185">Reference proteome</keyword>
<comment type="similarity">
    <text evidence="7">Belongs to the DHHC palmitoyltransferase family.</text>
</comment>
<dbReference type="PANTHER" id="PTHR22883:SF478">
    <property type="entry name" value="PALMITOYLTRANSFERASE"/>
    <property type="match status" value="1"/>
</dbReference>
<dbReference type="GO" id="GO:0016020">
    <property type="term" value="C:membrane"/>
    <property type="evidence" value="ECO:0007669"/>
    <property type="project" value="UniProtKB-SubCell"/>
</dbReference>
<evidence type="ECO:0000256" key="3">
    <source>
        <dbReference type="ARBA" id="ARBA00022692"/>
    </source>
</evidence>
<feature type="domain" description="Palmitoyltransferase DHHC" evidence="8">
    <location>
        <begin position="131"/>
        <end position="251"/>
    </location>
</feature>
<dbReference type="PANTHER" id="PTHR22883">
    <property type="entry name" value="ZINC FINGER DHHC DOMAIN CONTAINING PROTEIN"/>
    <property type="match status" value="1"/>
</dbReference>
<dbReference type="AlphaFoldDB" id="A0A0N0P5B1"/>
<accession>A0A0N0P5B1</accession>
<comment type="domain">
    <text evidence="7">The DHHC domain is required for palmitoyltransferase activity.</text>
</comment>
<dbReference type="GO" id="GO:0019706">
    <property type="term" value="F:protein-cysteine S-palmitoyltransferase activity"/>
    <property type="evidence" value="ECO:0007669"/>
    <property type="project" value="UniProtKB-EC"/>
</dbReference>
<gene>
    <name evidence="9" type="ORF">ABL78_4675</name>
</gene>
<sequence length="279" mass="31088">MSDFEFFSDDEQASLTGVGRSAEILPFGNLRPFLKGRLFWSPQASHWILSLLALATGTTVFVLLWGSIRFTDPHLLHSRLMTQVPDVVVLLLGVACGVLLLLTSLLNPGIVPKISTLPSFSSSPVSEYCTTLQFCTACQIYRPSLAGHCKRCNNCVAQLDHHCHMLGCCIGELNRRYFLLFLIAVTGHNMIISLFLIYFLATVQPSDSMLRYVLFSLCLAVALTLSTIFAGYLAHNLRLIRMGLLHREFMNGAPGRTRGRGSFLPNLLQVFFLKRESND</sequence>
<comment type="caution">
    <text evidence="9">The sequence shown here is derived from an EMBL/GenBank/DDBJ whole genome shotgun (WGS) entry which is preliminary data.</text>
</comment>
<keyword evidence="4 7" id="KW-1133">Transmembrane helix</keyword>
<evidence type="ECO:0000256" key="2">
    <source>
        <dbReference type="ARBA" id="ARBA00022679"/>
    </source>
</evidence>
<dbReference type="GO" id="GO:0005794">
    <property type="term" value="C:Golgi apparatus"/>
    <property type="evidence" value="ECO:0007669"/>
    <property type="project" value="TreeGrafter"/>
</dbReference>
<dbReference type="OrthoDB" id="9909019at2759"/>
<dbReference type="EMBL" id="LJSK01000140">
    <property type="protein sequence ID" value="KPI86249.1"/>
    <property type="molecule type" value="Genomic_DNA"/>
</dbReference>